<evidence type="ECO:0000313" key="5">
    <source>
        <dbReference type="Proteomes" id="UP000184480"/>
    </source>
</evidence>
<feature type="chain" id="PRO_5009910748" evidence="2">
    <location>
        <begin position="20"/>
        <end position="165"/>
    </location>
</feature>
<dbReference type="Pfam" id="PF13505">
    <property type="entry name" value="OMP_b-brl"/>
    <property type="match status" value="1"/>
</dbReference>
<evidence type="ECO:0000256" key="1">
    <source>
        <dbReference type="ARBA" id="ARBA00022729"/>
    </source>
</evidence>
<dbReference type="EMBL" id="FQUC01000016">
    <property type="protein sequence ID" value="SHG14038.1"/>
    <property type="molecule type" value="Genomic_DNA"/>
</dbReference>
<gene>
    <name evidence="4" type="ORF">SAMN05444362_11634</name>
</gene>
<evidence type="ECO:0000313" key="4">
    <source>
        <dbReference type="EMBL" id="SHG14038.1"/>
    </source>
</evidence>
<reference evidence="5" key="1">
    <citation type="submission" date="2016-11" db="EMBL/GenBank/DDBJ databases">
        <authorList>
            <person name="Varghese N."/>
            <person name="Submissions S."/>
        </authorList>
    </citation>
    <scope>NUCLEOTIDE SEQUENCE [LARGE SCALE GENOMIC DNA]</scope>
    <source>
        <strain evidence="5">DSM 27370</strain>
    </source>
</reference>
<evidence type="ECO:0000259" key="3">
    <source>
        <dbReference type="Pfam" id="PF13505"/>
    </source>
</evidence>
<proteinExistence type="predicted"/>
<dbReference type="InterPro" id="IPR011250">
    <property type="entry name" value="OMP/PagP_B-barrel"/>
</dbReference>
<evidence type="ECO:0000256" key="2">
    <source>
        <dbReference type="SAM" id="SignalP"/>
    </source>
</evidence>
<keyword evidence="1 2" id="KW-0732">Signal</keyword>
<dbReference type="Gene3D" id="2.40.160.20">
    <property type="match status" value="1"/>
</dbReference>
<name>A0A1M5HDR9_9BACT</name>
<feature type="signal peptide" evidence="2">
    <location>
        <begin position="1"/>
        <end position="19"/>
    </location>
</feature>
<accession>A0A1M5HDR9</accession>
<keyword evidence="5" id="KW-1185">Reference proteome</keyword>
<sequence length="165" mass="17817">MKKLLLGVALLASTLGVFAQSEKGEKSIIGHVGVESNPGRFLIGAQGRYVIADHIRIAPDASFIFPKDKVTGLDINLNAHYVFDVDNQVSVYPLAGIAMQNARYSGHKVDGVTVTSSDSFTNWGFNLGAGGSYNLSGNTFLNLEMKYTFSDADCFTFAFGYGIKF</sequence>
<dbReference type="SUPFAM" id="SSF56925">
    <property type="entry name" value="OMPA-like"/>
    <property type="match status" value="1"/>
</dbReference>
<dbReference type="AlphaFoldDB" id="A0A1M5HDR9"/>
<dbReference type="OrthoDB" id="1163183at2"/>
<feature type="domain" description="Outer membrane protein beta-barrel" evidence="3">
    <location>
        <begin position="34"/>
        <end position="161"/>
    </location>
</feature>
<organism evidence="4 5">
    <name type="scientific">Dysgonomonas macrotermitis</name>
    <dbReference type="NCBI Taxonomy" id="1346286"/>
    <lineage>
        <taxon>Bacteria</taxon>
        <taxon>Pseudomonadati</taxon>
        <taxon>Bacteroidota</taxon>
        <taxon>Bacteroidia</taxon>
        <taxon>Bacteroidales</taxon>
        <taxon>Dysgonomonadaceae</taxon>
        <taxon>Dysgonomonas</taxon>
    </lineage>
</organism>
<dbReference type="RefSeq" id="WP_062182950.1">
    <property type="nucleotide sequence ID" value="NZ_BBXL01000019.1"/>
</dbReference>
<dbReference type="InterPro" id="IPR027385">
    <property type="entry name" value="Beta-barrel_OMP"/>
</dbReference>
<dbReference type="Proteomes" id="UP000184480">
    <property type="component" value="Unassembled WGS sequence"/>
</dbReference>
<dbReference type="STRING" id="1346286.SAMN05444362_11634"/>
<protein>
    <submittedName>
        <fullName evidence="4">Outer membrane protein beta-barrel domain-containing protein</fullName>
    </submittedName>
</protein>